<dbReference type="PANTHER" id="PTHR34297:SF1">
    <property type="entry name" value="ASP23_GLS24 FAMILY ENVELOPE STRESS RESPONSE PROTEIN"/>
    <property type="match status" value="1"/>
</dbReference>
<accession>A0A0G3EGZ7</accession>
<name>A0A0G3EGZ7_9BACT</name>
<evidence type="ECO:0000313" key="3">
    <source>
        <dbReference type="Proteomes" id="UP000035268"/>
    </source>
</evidence>
<comment type="similarity">
    <text evidence="1">Belongs to the asp23 family.</text>
</comment>
<evidence type="ECO:0008006" key="4">
    <source>
        <dbReference type="Google" id="ProtNLM"/>
    </source>
</evidence>
<gene>
    <name evidence="2" type="ORF">L21SP4_00817</name>
</gene>
<dbReference type="Pfam" id="PF03780">
    <property type="entry name" value="Asp23"/>
    <property type="match status" value="1"/>
</dbReference>
<organism evidence="2 3">
    <name type="scientific">Kiritimatiella glycovorans</name>
    <dbReference type="NCBI Taxonomy" id="1307763"/>
    <lineage>
        <taxon>Bacteria</taxon>
        <taxon>Pseudomonadati</taxon>
        <taxon>Kiritimatiellota</taxon>
        <taxon>Kiritimatiellia</taxon>
        <taxon>Kiritimatiellales</taxon>
        <taxon>Kiritimatiellaceae</taxon>
        <taxon>Kiritimatiella</taxon>
    </lineage>
</organism>
<dbReference type="Proteomes" id="UP000035268">
    <property type="component" value="Chromosome"/>
</dbReference>
<protein>
    <recommendedName>
        <fullName evidence="4">Alkaline shock protein 23</fullName>
    </recommendedName>
</protein>
<keyword evidence="3" id="KW-1185">Reference proteome</keyword>
<dbReference type="InterPro" id="IPR005531">
    <property type="entry name" value="Asp23"/>
</dbReference>
<dbReference type="STRING" id="1307763.L21SP4_00817"/>
<dbReference type="KEGG" id="vbl:L21SP4_00817"/>
<reference evidence="2 3" key="2">
    <citation type="journal article" date="2016" name="ISME J.">
        <title>Characterization of the first cultured representative of Verrucomicrobia subdivision 5 indicates the proposal of a novel phylum.</title>
        <authorList>
            <person name="Spring S."/>
            <person name="Bunk B."/>
            <person name="Sproer C."/>
            <person name="Schumann P."/>
            <person name="Rohde M."/>
            <person name="Tindall B.J."/>
            <person name="Klenk H.P."/>
        </authorList>
    </citation>
    <scope>NUCLEOTIDE SEQUENCE [LARGE SCALE GENOMIC DNA]</scope>
    <source>
        <strain evidence="2 3">L21-Fru-AB</strain>
    </source>
</reference>
<dbReference type="AlphaFoldDB" id="A0A0G3EGZ7"/>
<evidence type="ECO:0000313" key="2">
    <source>
        <dbReference type="EMBL" id="AKJ64080.1"/>
    </source>
</evidence>
<sequence>MNEEQRAVSPNNDEYAMLGEETIDESSSLGSVCIHNDVIAVIASEAASRVEGVEELPGDILDGIAGMIGRRNPDRGIQVTVEGETVTIDITVILAHGVKIPQVSWELQESVRDAVQEMTGKVVKAVNVIVQGIRIPGREKPSSGEAGE</sequence>
<dbReference type="PANTHER" id="PTHR34297">
    <property type="entry name" value="HYPOTHETICAL CYTOSOLIC PROTEIN-RELATED"/>
    <property type="match status" value="1"/>
</dbReference>
<dbReference type="OrthoDB" id="9793465at2"/>
<evidence type="ECO:0000256" key="1">
    <source>
        <dbReference type="ARBA" id="ARBA00005721"/>
    </source>
</evidence>
<dbReference type="RefSeq" id="WP_052881445.1">
    <property type="nucleotide sequence ID" value="NZ_CP010904.1"/>
</dbReference>
<dbReference type="EMBL" id="CP010904">
    <property type="protein sequence ID" value="AKJ64080.1"/>
    <property type="molecule type" value="Genomic_DNA"/>
</dbReference>
<proteinExistence type="inferred from homology"/>
<reference evidence="3" key="1">
    <citation type="submission" date="2015-02" db="EMBL/GenBank/DDBJ databases">
        <title>Description and complete genome sequence of the first cultured representative of the subdivision 5 of the Verrucomicrobia phylum.</title>
        <authorList>
            <person name="Spring S."/>
            <person name="Bunk B."/>
            <person name="Sproer C."/>
            <person name="Klenk H.-P."/>
        </authorList>
    </citation>
    <scope>NUCLEOTIDE SEQUENCE [LARGE SCALE GENOMIC DNA]</scope>
    <source>
        <strain evidence="3">L21-Fru-AB</strain>
    </source>
</reference>